<name>A0ABP9R8Q3_9PSEU</name>
<accession>A0ABP9R8Q3</accession>
<reference evidence="3" key="1">
    <citation type="journal article" date="2019" name="Int. J. Syst. Evol. Microbiol.">
        <title>The Global Catalogue of Microorganisms (GCM) 10K type strain sequencing project: providing services to taxonomists for standard genome sequencing and annotation.</title>
        <authorList>
            <consortium name="The Broad Institute Genomics Platform"/>
            <consortium name="The Broad Institute Genome Sequencing Center for Infectious Disease"/>
            <person name="Wu L."/>
            <person name="Ma J."/>
        </authorList>
    </citation>
    <scope>NUCLEOTIDE SEQUENCE [LARGE SCALE GENOMIC DNA]</scope>
    <source>
        <strain evidence="3">JCM 18303</strain>
    </source>
</reference>
<evidence type="ECO:0000313" key="3">
    <source>
        <dbReference type="Proteomes" id="UP001428817"/>
    </source>
</evidence>
<keyword evidence="3" id="KW-1185">Reference proteome</keyword>
<feature type="compositionally biased region" description="Basic and acidic residues" evidence="1">
    <location>
        <begin position="90"/>
        <end position="103"/>
    </location>
</feature>
<dbReference type="EMBL" id="BAABJP010000052">
    <property type="protein sequence ID" value="GAA5172808.1"/>
    <property type="molecule type" value="Genomic_DNA"/>
</dbReference>
<evidence type="ECO:0000313" key="2">
    <source>
        <dbReference type="EMBL" id="GAA5172808.1"/>
    </source>
</evidence>
<protein>
    <submittedName>
        <fullName evidence="2">Uncharacterized protein</fullName>
    </submittedName>
</protein>
<feature type="compositionally biased region" description="Basic and acidic residues" evidence="1">
    <location>
        <begin position="13"/>
        <end position="23"/>
    </location>
</feature>
<evidence type="ECO:0000256" key="1">
    <source>
        <dbReference type="SAM" id="MobiDB-lite"/>
    </source>
</evidence>
<proteinExistence type="predicted"/>
<feature type="compositionally biased region" description="Polar residues" evidence="1">
    <location>
        <begin position="116"/>
        <end position="125"/>
    </location>
</feature>
<feature type="region of interest" description="Disordered" evidence="1">
    <location>
        <begin position="1"/>
        <end position="158"/>
    </location>
</feature>
<gene>
    <name evidence="2" type="ORF">GCM10023321_73150</name>
</gene>
<dbReference type="Proteomes" id="UP001428817">
    <property type="component" value="Unassembled WGS sequence"/>
</dbReference>
<organism evidence="2 3">
    <name type="scientific">Pseudonocardia eucalypti</name>
    <dbReference type="NCBI Taxonomy" id="648755"/>
    <lineage>
        <taxon>Bacteria</taxon>
        <taxon>Bacillati</taxon>
        <taxon>Actinomycetota</taxon>
        <taxon>Actinomycetes</taxon>
        <taxon>Pseudonocardiales</taxon>
        <taxon>Pseudonocardiaceae</taxon>
        <taxon>Pseudonocardia</taxon>
    </lineage>
</organism>
<comment type="caution">
    <text evidence="2">The sequence shown here is derived from an EMBL/GenBank/DDBJ whole genome shotgun (WGS) entry which is preliminary data.</text>
</comment>
<sequence length="158" mass="17074">MPDVGDQYPGEQGDLHQGQRGDDIGVCGADAPVGKPRDTEPDQVLTGGGDQRGPRVPGPVLVYPSHRSGEDGLRDQQYAGHSSEVGDVGNADRRNRDEVRRGVVGEQVQHVAEPTAQHQPDAQQQSERRFRVQAQPARHAQREAGVRVEVAGNPIPDQ</sequence>